<dbReference type="InterPro" id="IPR023393">
    <property type="entry name" value="START-like_dom_sf"/>
</dbReference>
<evidence type="ECO:0000256" key="5">
    <source>
        <dbReference type="ARBA" id="ARBA00023136"/>
    </source>
</evidence>
<evidence type="ECO:0000313" key="9">
    <source>
        <dbReference type="Proteomes" id="UP001165065"/>
    </source>
</evidence>
<feature type="transmembrane region" description="Helical" evidence="7">
    <location>
        <begin position="1450"/>
        <end position="1473"/>
    </location>
</feature>
<dbReference type="InterPro" id="IPR051213">
    <property type="entry name" value="START_lipid_transfer"/>
</dbReference>
<proteinExistence type="inferred from homology"/>
<gene>
    <name evidence="8" type="ORF">TrCOL_g12261</name>
</gene>
<sequence length="1727" mass="195417">MYWQHFCAEGNIVVEYLLDVKIEANTSDKGCTIKLSSVDEMNLPSEIRTAFSKFEASVRTTNAKRATVKGEIRIIGYEFDQAAVTFLGELEEAETQHSIDSTAIPGTQLAAKSTARALAPGIVVGAPIASPQRWARVSSTLSNSKQGTIKANIPTAYASIKSIILDSIGKHFSKPDVIDEKRFARFIKHVIPNVPALTSQETEMLGQVKGLEEQLLKKGKRVKGTATEGIDKFLWKEGDNVWAAFSNVVDTSAKSILAYLCQLQTYNRDHSNTRADSKTPLPRMSKENVDGTRSMFYRTGLHLPAPYVSRLFDIWMVWTVDTNPETGTEVYTLAFTPLRDYKGSGLGEQPPGYVLGVTSGFYKLREISENTCRVTRLQTVDLKVSLPQTIIDKISRNELKMANRLYERYRRNGTKVDAEVRKKLTEKMEQGIRVEEDQIDVFENLHDFFHPGDSEDSWVHIDSPFQGITMALKKQVQQKGKSTSLVGRAIGYADSTAAEVAAWAFDYCSNERIAIDRKEGNYIRFPVDSEGKDRFNERRFATIKNFPFPVAKREVVFKSILRKNENRGYSLALLSVPEGEKIDYGGGMGRLVRAETKGIFTCTNVKSLGNIPQCKMEFLCYGNAQGHIPKSTIERILPKLLGFADEARNSFDRSTEVDEFHLSSLARIINQEEQTFTAEETEAIDRGKKFFMKCRFKSQKFDDFAVDEDTRVTVKTTTVKGDKQASGIGEAFFDVPIEECAAYIWKKDLRSKLAVLKMRKVVEQQIVSLSNHSMLYQSSRNFGIPGVSTRDWRWFCVWKKEDDGKTIWLTYEDTNRLDKDFPLKAGVVRANSRSVWKLQALPSKNGIPQCKAIMVGQNNMKGVVASSPIFMSYASKSFASLLLSMCRKYDKSVFLDSLRRTEIKKRLLKVEVSLPQGASGYKSRFVDVEGKEVVTSAVYLAETWLKVDEKGKGKGKTSYRIRASFEEVAAYFWQFDSRINISSTGDSHREVDEKNPWRQTVKKIQKVGSTQREYSYSMQLNKTKKDTIVIIMDPSAEETEWGSKSDDAWSTTNQYSRGTQKFEEEVAIRIRRRGENDTLVDFALRLNLGKGVSKEATKQALERILAEASEAARYFMYLIPLEEMTTEAGEALGFDMIWDGRQLGRKNKRDITEDHIEDLCLRSVALREVQKKYPWFPTLLKRARLANFAFNSAVSTKLECVEEDEATVIGNNLMPCLKSRKVIGAGVDTWRLQNRAVSELFVEYPWMEGMFLSVAEGVVKAAPWGMMFRVLIGAGTSMLDLWTDIYVAAMYWEQGRTGYFYATIGMLSASLFLQAIISIIQCKKSGWKIIVRELFSVLVGLKPALDAKRVASGEKTHISAVLDAQTELTFTKCTEVFSESIPGAFIQVLAIATSDKGTSTAAWLSLSVSALSTGLTGAVLSYDYDTDPIKRSKNEYFYGYVPSNPRKRSLVFAAMVFFSAAMLLIKNITLVLLSLIGKRWLALYLGVDLSVYLLQKIIRDDFWYWVPAGENLEIYTSLVARIVTKVVTDFTLVIQFRHPGELGGMYWCICVCLTVSGLPAVIYIYQNQGGKERVVRQALQGALLLYTVVLINAILFASSIERKYLATFWDSTRSKDMYCSDFRKAQNDNDKADVFRVSKRLWLSIEEEVKAWVELNWDRWNEEKPKWFDETMQRKIPISFIPSSKERLLETNRRLSVRTKNLMVTKRVSPDITSGGTKKNTHHEKTS</sequence>
<keyword evidence="9" id="KW-1185">Reference proteome</keyword>
<dbReference type="PANTHER" id="PTHR19308:SF14">
    <property type="entry name" value="START DOMAIN-CONTAINING PROTEIN"/>
    <property type="match status" value="1"/>
</dbReference>
<keyword evidence="5 7" id="KW-0472">Membrane</keyword>
<dbReference type="SUPFAM" id="SSF55961">
    <property type="entry name" value="Bet v1-like"/>
    <property type="match status" value="3"/>
</dbReference>
<comment type="caution">
    <text evidence="8">The sequence shown here is derived from an EMBL/GenBank/DDBJ whole genome shotgun (WGS) entry which is preliminary data.</text>
</comment>
<dbReference type="Gene3D" id="3.30.530.20">
    <property type="match status" value="3"/>
</dbReference>
<dbReference type="Proteomes" id="UP001165065">
    <property type="component" value="Unassembled WGS sequence"/>
</dbReference>
<dbReference type="GO" id="GO:0005886">
    <property type="term" value="C:plasma membrane"/>
    <property type="evidence" value="ECO:0007669"/>
    <property type="project" value="UniProtKB-ARBA"/>
</dbReference>
<accession>A0A9W7L7N6</accession>
<organism evidence="8 9">
    <name type="scientific">Triparma columacea</name>
    <dbReference type="NCBI Taxonomy" id="722753"/>
    <lineage>
        <taxon>Eukaryota</taxon>
        <taxon>Sar</taxon>
        <taxon>Stramenopiles</taxon>
        <taxon>Ochrophyta</taxon>
        <taxon>Bolidophyceae</taxon>
        <taxon>Parmales</taxon>
        <taxon>Triparmaceae</taxon>
        <taxon>Triparma</taxon>
    </lineage>
</organism>
<feature type="transmembrane region" description="Helical" evidence="7">
    <location>
        <begin position="1298"/>
        <end position="1320"/>
    </location>
</feature>
<dbReference type="EMBL" id="BRYA01001053">
    <property type="protein sequence ID" value="GMI38179.1"/>
    <property type="molecule type" value="Genomic_DNA"/>
</dbReference>
<dbReference type="InterPro" id="IPR018629">
    <property type="entry name" value="XK-rel"/>
</dbReference>
<dbReference type="Pfam" id="PF09815">
    <property type="entry name" value="XK-related"/>
    <property type="match status" value="1"/>
</dbReference>
<evidence type="ECO:0000313" key="8">
    <source>
        <dbReference type="EMBL" id="GMI38179.1"/>
    </source>
</evidence>
<evidence type="ECO:0000256" key="6">
    <source>
        <dbReference type="SAM" id="MobiDB-lite"/>
    </source>
</evidence>
<name>A0A9W7L7N6_9STRA</name>
<feature type="transmembrane region" description="Helical" evidence="7">
    <location>
        <begin position="1578"/>
        <end position="1597"/>
    </location>
</feature>
<comment type="similarity">
    <text evidence="2">Belongs to the XK family.</text>
</comment>
<feature type="transmembrane region" description="Helical" evidence="7">
    <location>
        <begin position="1546"/>
        <end position="1566"/>
    </location>
</feature>
<keyword evidence="4 7" id="KW-1133">Transmembrane helix</keyword>
<feature type="region of interest" description="Disordered" evidence="6">
    <location>
        <begin position="1707"/>
        <end position="1727"/>
    </location>
</feature>
<dbReference type="OrthoDB" id="202129at2759"/>
<evidence type="ECO:0000256" key="1">
    <source>
        <dbReference type="ARBA" id="ARBA00004141"/>
    </source>
</evidence>
<evidence type="ECO:0000256" key="2">
    <source>
        <dbReference type="ARBA" id="ARBA00008789"/>
    </source>
</evidence>
<evidence type="ECO:0000256" key="3">
    <source>
        <dbReference type="ARBA" id="ARBA00022692"/>
    </source>
</evidence>
<comment type="subcellular location">
    <subcellularLocation>
        <location evidence="1">Membrane</location>
        <topology evidence="1">Multi-pass membrane protein</topology>
    </subcellularLocation>
</comment>
<protein>
    <submittedName>
        <fullName evidence="8">Uncharacterized protein</fullName>
    </submittedName>
</protein>
<dbReference type="PANTHER" id="PTHR19308">
    <property type="entry name" value="PHOSPHATIDYLCHOLINE TRANSFER PROTEIN"/>
    <property type="match status" value="1"/>
</dbReference>
<keyword evidence="3 7" id="KW-0812">Transmembrane</keyword>
<reference evidence="9" key="1">
    <citation type="journal article" date="2023" name="Commun. Biol.">
        <title>Genome analysis of Parmales, the sister group of diatoms, reveals the evolutionary specialization of diatoms from phago-mixotrophs to photoautotrophs.</title>
        <authorList>
            <person name="Ban H."/>
            <person name="Sato S."/>
            <person name="Yoshikawa S."/>
            <person name="Yamada K."/>
            <person name="Nakamura Y."/>
            <person name="Ichinomiya M."/>
            <person name="Sato N."/>
            <person name="Blanc-Mathieu R."/>
            <person name="Endo H."/>
            <person name="Kuwata A."/>
            <person name="Ogata H."/>
        </authorList>
    </citation>
    <scope>NUCLEOTIDE SEQUENCE [LARGE SCALE GENOMIC DNA]</scope>
</reference>
<evidence type="ECO:0000256" key="4">
    <source>
        <dbReference type="ARBA" id="ARBA00022989"/>
    </source>
</evidence>
<evidence type="ECO:0000256" key="7">
    <source>
        <dbReference type="SAM" id="Phobius"/>
    </source>
</evidence>